<reference evidence="3" key="1">
    <citation type="submission" date="2020-02" db="EMBL/GenBank/DDBJ databases">
        <authorList>
            <person name="Palmer J.M."/>
        </authorList>
    </citation>
    <scope>NUCLEOTIDE SEQUENCE</scope>
    <source>
        <strain evidence="3">EPUS1.4</strain>
        <tissue evidence="3">Thallus</tissue>
    </source>
</reference>
<protein>
    <submittedName>
        <fullName evidence="3">Uncharacterized protein</fullName>
    </submittedName>
</protein>
<dbReference type="GO" id="GO:0005759">
    <property type="term" value="C:mitochondrial matrix"/>
    <property type="evidence" value="ECO:0007669"/>
    <property type="project" value="TreeGrafter"/>
</dbReference>
<gene>
    <name evidence="3" type="ORF">GJ744_011851</name>
</gene>
<evidence type="ECO:0000313" key="3">
    <source>
        <dbReference type="EMBL" id="KAF7506385.1"/>
    </source>
</evidence>
<accession>A0A8H7AC29</accession>
<dbReference type="InterPro" id="IPR036065">
    <property type="entry name" value="BolA-like_sf"/>
</dbReference>
<proteinExistence type="inferred from homology"/>
<dbReference type="PIRSF" id="PIRSF003113">
    <property type="entry name" value="BolA"/>
    <property type="match status" value="1"/>
</dbReference>
<keyword evidence="4" id="KW-1185">Reference proteome</keyword>
<dbReference type="EMBL" id="JAACFV010000088">
    <property type="protein sequence ID" value="KAF7506385.1"/>
    <property type="molecule type" value="Genomic_DNA"/>
</dbReference>
<dbReference type="OrthoDB" id="411584at2759"/>
<organism evidence="3 4">
    <name type="scientific">Endocarpon pusillum</name>
    <dbReference type="NCBI Taxonomy" id="364733"/>
    <lineage>
        <taxon>Eukaryota</taxon>
        <taxon>Fungi</taxon>
        <taxon>Dikarya</taxon>
        <taxon>Ascomycota</taxon>
        <taxon>Pezizomycotina</taxon>
        <taxon>Eurotiomycetes</taxon>
        <taxon>Chaetothyriomycetidae</taxon>
        <taxon>Verrucariales</taxon>
        <taxon>Verrucariaceae</taxon>
        <taxon>Endocarpon</taxon>
    </lineage>
</organism>
<evidence type="ECO:0000313" key="4">
    <source>
        <dbReference type="Proteomes" id="UP000606974"/>
    </source>
</evidence>
<dbReference type="PANTHER" id="PTHR46230:SF7">
    <property type="entry name" value="BOLA-LIKE PROTEIN 1"/>
    <property type="match status" value="1"/>
</dbReference>
<dbReference type="PANTHER" id="PTHR46230">
    <property type="match status" value="1"/>
</dbReference>
<name>A0A8H7AC29_9EURO</name>
<comment type="similarity">
    <text evidence="1">Belongs to the BolA/IbaG family.</text>
</comment>
<comment type="caution">
    <text evidence="3">The sequence shown here is derived from an EMBL/GenBank/DDBJ whole genome shotgun (WGS) entry which is preliminary data.</text>
</comment>
<sequence length="124" mass="14217">MTFSSKFLLSRRSFAAMATTSKTPVEDLIRSKITEELRPTTLEIFNDSAAHSHHQAMAGISSRETHFRLNIVSHVFQSKMQPARHRMVYAILREELDRPGGIHALQLRTKTPEEDEKQQSREQG</sequence>
<dbReference type="InterPro" id="IPR002634">
    <property type="entry name" value="BolA"/>
</dbReference>
<dbReference type="GO" id="GO:0044572">
    <property type="term" value="P:[4Fe-4S] cluster assembly"/>
    <property type="evidence" value="ECO:0007669"/>
    <property type="project" value="TreeGrafter"/>
</dbReference>
<dbReference type="Proteomes" id="UP000606974">
    <property type="component" value="Unassembled WGS sequence"/>
</dbReference>
<feature type="region of interest" description="Disordered" evidence="2">
    <location>
        <begin position="101"/>
        <end position="124"/>
    </location>
</feature>
<dbReference type="AlphaFoldDB" id="A0A8H7AC29"/>
<evidence type="ECO:0000256" key="1">
    <source>
        <dbReference type="RuleBase" id="RU003860"/>
    </source>
</evidence>
<dbReference type="Pfam" id="PF01722">
    <property type="entry name" value="BolA"/>
    <property type="match status" value="1"/>
</dbReference>
<dbReference type="Gene3D" id="3.10.20.90">
    <property type="entry name" value="Phosphatidylinositol 3-kinase Catalytic Subunit, Chain A, domain 1"/>
    <property type="match status" value="1"/>
</dbReference>
<dbReference type="SUPFAM" id="SSF82657">
    <property type="entry name" value="BolA-like"/>
    <property type="match status" value="1"/>
</dbReference>
<evidence type="ECO:0000256" key="2">
    <source>
        <dbReference type="SAM" id="MobiDB-lite"/>
    </source>
</evidence>